<evidence type="ECO:0000256" key="15">
    <source>
        <dbReference type="SAM" id="Phobius"/>
    </source>
</evidence>
<keyword evidence="5 13" id="KW-0812">Transmembrane</keyword>
<evidence type="ECO:0000256" key="1">
    <source>
        <dbReference type="ARBA" id="ARBA00004141"/>
    </source>
</evidence>
<dbReference type="FunFam" id="1.10.287.770:FF:000001">
    <property type="entry name" value="Acid-sensing ion channel subunit 1"/>
    <property type="match status" value="1"/>
</dbReference>
<evidence type="ECO:0000256" key="8">
    <source>
        <dbReference type="ARBA" id="ARBA00023065"/>
    </source>
</evidence>
<keyword evidence="3 13" id="KW-0813">Transport</keyword>
<keyword evidence="4 13" id="KW-0894">Sodium channel</keyword>
<sequence length="632" mass="71641">MENENKSERIYLQLYDYETKEFSGLTTYHGLVRIYNSNTWPSRIFWVVVVLSCLSLFMIHVGLSFPEVTICNLNPLNMSKVREMRISSLTLSYILKYFNEIVSISLLFVFKSIMLESQTKSQYSANKIQDEKFKNYLSQYKNGTGNNFDVQDFLKTVSKTCQETFVSCSFGKEKMENCCEHVRTEMTETGICFRLSNKNNAYRQWYSGNGFGWEFVLNGNNDISEDYEQLDLEFERGFVIMVHESNKYPRINSYGFAVSPNSQLHAAIAMKNISLLDKANWGSCSKGWSHNETTDFTYTANHCEIDCKLRKVQKECGCSPLAYSARHSDLYSSRVCTPYEISQCFQKLRGTHGLWEDGCDCPSECNLLEFDVTNSYSDLDGRSRGFSSHQVQTDISHVSLYFSRVAYERIEQQKQLQTADLLSNIAGSMGLFLGMSTVTLLEIFIYLFKSVWGTVNSTRQQQFVDAVAEEEKERAQSIVIIQNGGNDEDPKAPRFPGGDRKMSGNSIHIHLDRRNSRMLRGGDLFSAPRGSVSIPSQLLSPLSKHNRQSISYGQLGRKVSAMGLSLPQAQDNVESGTGPHPPKSPIRRCSTSTTPNMLTRKLSFASQHSDPAQPVHLSRKVSTSSIFKSQLI</sequence>
<gene>
    <name evidence="16" type="primary">Cre-flr-1</name>
    <name evidence="16" type="ORF">CRE_19136</name>
</gene>
<organism evidence="17">
    <name type="scientific">Caenorhabditis remanei</name>
    <name type="common">Caenorhabditis vulgaris</name>
    <dbReference type="NCBI Taxonomy" id="31234"/>
    <lineage>
        <taxon>Eukaryota</taxon>
        <taxon>Metazoa</taxon>
        <taxon>Ecdysozoa</taxon>
        <taxon>Nematoda</taxon>
        <taxon>Chromadorea</taxon>
        <taxon>Rhabditida</taxon>
        <taxon>Rhabditina</taxon>
        <taxon>Rhabditomorpha</taxon>
        <taxon>Rhabditoidea</taxon>
        <taxon>Rhabditidae</taxon>
        <taxon>Peloderinae</taxon>
        <taxon>Caenorhabditis</taxon>
    </lineage>
</organism>
<dbReference type="Pfam" id="PF00858">
    <property type="entry name" value="ASC"/>
    <property type="match status" value="1"/>
</dbReference>
<keyword evidence="7" id="KW-0915">Sodium</keyword>
<dbReference type="GO" id="GO:0015280">
    <property type="term" value="F:ligand-gated sodium channel activity"/>
    <property type="evidence" value="ECO:0007669"/>
    <property type="project" value="TreeGrafter"/>
</dbReference>
<keyword evidence="12 13" id="KW-0407">Ion channel</keyword>
<dbReference type="EMBL" id="DS268450">
    <property type="protein sequence ID" value="EFP03567.1"/>
    <property type="molecule type" value="Genomic_DNA"/>
</dbReference>
<protein>
    <submittedName>
        <fullName evidence="16">CRE-FLR-1 protein</fullName>
    </submittedName>
</protein>
<dbReference type="FunCoup" id="E3MJH6">
    <property type="interactions" value="2"/>
</dbReference>
<keyword evidence="6 15" id="KW-1133">Transmembrane helix</keyword>
<comment type="subcellular location">
    <subcellularLocation>
        <location evidence="1">Membrane</location>
        <topology evidence="1">Multi-pass membrane protein</topology>
    </subcellularLocation>
</comment>
<dbReference type="GO" id="GO:0005886">
    <property type="term" value="C:plasma membrane"/>
    <property type="evidence" value="ECO:0007669"/>
    <property type="project" value="TreeGrafter"/>
</dbReference>
<keyword evidence="8 13" id="KW-0406">Ion transport</keyword>
<evidence type="ECO:0000313" key="16">
    <source>
        <dbReference type="EMBL" id="EFP03567.1"/>
    </source>
</evidence>
<evidence type="ECO:0000256" key="10">
    <source>
        <dbReference type="ARBA" id="ARBA00023180"/>
    </source>
</evidence>
<evidence type="ECO:0000313" key="17">
    <source>
        <dbReference type="Proteomes" id="UP000008281"/>
    </source>
</evidence>
<feature type="region of interest" description="Disordered" evidence="14">
    <location>
        <begin position="569"/>
        <end position="593"/>
    </location>
</feature>
<dbReference type="InParanoid" id="E3MJH6"/>
<feature type="region of interest" description="Disordered" evidence="14">
    <location>
        <begin position="483"/>
        <end position="505"/>
    </location>
</feature>
<accession>E3MJH6</accession>
<keyword evidence="10" id="KW-0325">Glycoprotein</keyword>
<reference evidence="16" key="1">
    <citation type="submission" date="2007-07" db="EMBL/GenBank/DDBJ databases">
        <title>PCAP assembly of the Caenorhabditis remanei genome.</title>
        <authorList>
            <consortium name="The Caenorhabditis remanei Sequencing Consortium"/>
            <person name="Wilson R.K."/>
        </authorList>
    </citation>
    <scope>NUCLEOTIDE SEQUENCE [LARGE SCALE GENOMIC DNA]</scope>
    <source>
        <strain evidence="16">PB4641</strain>
    </source>
</reference>
<dbReference type="OMA" id="CEIDCKL"/>
<dbReference type="PANTHER" id="PTHR11690:SF120">
    <property type="entry name" value="FLR-1"/>
    <property type="match status" value="1"/>
</dbReference>
<proteinExistence type="inferred from homology"/>
<keyword evidence="9 15" id="KW-0472">Membrane</keyword>
<dbReference type="OrthoDB" id="6021021at2759"/>
<evidence type="ECO:0000256" key="7">
    <source>
        <dbReference type="ARBA" id="ARBA00023053"/>
    </source>
</evidence>
<dbReference type="Gene3D" id="1.10.287.770">
    <property type="entry name" value="YojJ-like"/>
    <property type="match status" value="1"/>
</dbReference>
<keyword evidence="17" id="KW-1185">Reference proteome</keyword>
<dbReference type="PRINTS" id="PR01078">
    <property type="entry name" value="AMINACHANNEL"/>
</dbReference>
<keyword evidence="11 13" id="KW-0739">Sodium transport</keyword>
<evidence type="ECO:0000256" key="3">
    <source>
        <dbReference type="ARBA" id="ARBA00022448"/>
    </source>
</evidence>
<feature type="transmembrane region" description="Helical" evidence="15">
    <location>
        <begin position="44"/>
        <end position="65"/>
    </location>
</feature>
<evidence type="ECO:0000256" key="5">
    <source>
        <dbReference type="ARBA" id="ARBA00022692"/>
    </source>
</evidence>
<evidence type="ECO:0000256" key="13">
    <source>
        <dbReference type="RuleBase" id="RU000679"/>
    </source>
</evidence>
<dbReference type="AlphaFoldDB" id="E3MJH6"/>
<comment type="similarity">
    <text evidence="2 13">Belongs to the amiloride-sensitive sodium channel (TC 1.A.6) family.</text>
</comment>
<evidence type="ECO:0000256" key="6">
    <source>
        <dbReference type="ARBA" id="ARBA00022989"/>
    </source>
</evidence>
<dbReference type="Gene3D" id="2.60.470.10">
    <property type="entry name" value="Acid-sensing ion channels like domains"/>
    <property type="match status" value="1"/>
</dbReference>
<dbReference type="Proteomes" id="UP000008281">
    <property type="component" value="Unassembled WGS sequence"/>
</dbReference>
<dbReference type="PANTHER" id="PTHR11690">
    <property type="entry name" value="AMILORIDE-SENSITIVE SODIUM CHANNEL-RELATED"/>
    <property type="match status" value="1"/>
</dbReference>
<evidence type="ECO:0000256" key="11">
    <source>
        <dbReference type="ARBA" id="ARBA00023201"/>
    </source>
</evidence>
<dbReference type="eggNOG" id="KOG4294">
    <property type="taxonomic scope" value="Eukaryota"/>
</dbReference>
<evidence type="ECO:0000256" key="4">
    <source>
        <dbReference type="ARBA" id="ARBA00022461"/>
    </source>
</evidence>
<dbReference type="STRING" id="31234.E3MJH6"/>
<dbReference type="InterPro" id="IPR001873">
    <property type="entry name" value="ENaC"/>
</dbReference>
<evidence type="ECO:0000256" key="14">
    <source>
        <dbReference type="SAM" id="MobiDB-lite"/>
    </source>
</evidence>
<name>E3MJH6_CAERE</name>
<feature type="compositionally biased region" description="Basic and acidic residues" evidence="14">
    <location>
        <begin position="488"/>
        <end position="502"/>
    </location>
</feature>
<evidence type="ECO:0000256" key="12">
    <source>
        <dbReference type="ARBA" id="ARBA00023303"/>
    </source>
</evidence>
<evidence type="ECO:0000256" key="9">
    <source>
        <dbReference type="ARBA" id="ARBA00023136"/>
    </source>
</evidence>
<dbReference type="HOGENOM" id="CLU_432963_0_0_1"/>
<evidence type="ECO:0000256" key="2">
    <source>
        <dbReference type="ARBA" id="ARBA00007193"/>
    </source>
</evidence>